<dbReference type="STRING" id="221109.gene:10734540"/>
<evidence type="ECO:0000256" key="2">
    <source>
        <dbReference type="ARBA" id="ARBA00022801"/>
    </source>
</evidence>
<dbReference type="InterPro" id="IPR048228">
    <property type="entry name" value="HelD_bacillota"/>
</dbReference>
<dbReference type="PANTHER" id="PTHR11070:SF17">
    <property type="entry name" value="DNA HELICASE IV"/>
    <property type="match status" value="1"/>
</dbReference>
<dbReference type="PROSITE" id="PS51198">
    <property type="entry name" value="UVRD_HELICASE_ATP_BIND"/>
    <property type="match status" value="1"/>
</dbReference>
<dbReference type="SUPFAM" id="SSF52540">
    <property type="entry name" value="P-loop containing nucleoside triphosphate hydrolases"/>
    <property type="match status" value="1"/>
</dbReference>
<keyword evidence="8" id="KW-1185">Reference proteome</keyword>
<dbReference type="KEGG" id="oih:OB2292"/>
<evidence type="ECO:0000256" key="3">
    <source>
        <dbReference type="ARBA" id="ARBA00022806"/>
    </source>
</evidence>
<proteinExistence type="predicted"/>
<dbReference type="GO" id="GO:0003677">
    <property type="term" value="F:DNA binding"/>
    <property type="evidence" value="ECO:0007669"/>
    <property type="project" value="InterPro"/>
</dbReference>
<feature type="binding site" evidence="5">
    <location>
        <begin position="234"/>
        <end position="241"/>
    </location>
    <ligand>
        <name>ATP</name>
        <dbReference type="ChEBI" id="CHEBI:30616"/>
    </ligand>
</feature>
<keyword evidence="4 5" id="KW-0067">ATP-binding</keyword>
<dbReference type="GO" id="GO:0043138">
    <property type="term" value="F:3'-5' DNA helicase activity"/>
    <property type="evidence" value="ECO:0007669"/>
    <property type="project" value="TreeGrafter"/>
</dbReference>
<reference evidence="7 8" key="2">
    <citation type="journal article" date="2002" name="Nucleic Acids Res.">
        <title>Genome sequence of Oceanobacillus iheyensis isolated from the Iheya Ridge and its unexpected adaptive capabilities to extreme environments.</title>
        <authorList>
            <person name="Takami H."/>
            <person name="Takaki Y."/>
            <person name="Uchiyama I."/>
        </authorList>
    </citation>
    <scope>NUCLEOTIDE SEQUENCE [LARGE SCALE GENOMIC DNA]</scope>
    <source>
        <strain evidence="8">DSM 14371 / CIP 107618 / JCM 11309 / KCTC 3954 / HTE831</strain>
    </source>
</reference>
<dbReference type="InterPro" id="IPR027417">
    <property type="entry name" value="P-loop_NTPase"/>
</dbReference>
<dbReference type="EMBL" id="BA000028">
    <property type="protein sequence ID" value="BAC14248.1"/>
    <property type="molecule type" value="Genomic_DNA"/>
</dbReference>
<dbReference type="InterPro" id="IPR000212">
    <property type="entry name" value="DNA_helicase_UvrD/REP"/>
</dbReference>
<reference evidence="7 8" key="1">
    <citation type="journal article" date="2001" name="FEMS Microbiol. Lett.">
        <title>Oceanobacillus iheyensis gen. nov., sp. nov., a deep-sea extremely halotolerant and alkaliphilic species isolated from a depth of 1050 m on the Iheya Ridge.</title>
        <authorList>
            <person name="Lu J."/>
            <person name="Nogi Y."/>
            <person name="Takami H."/>
        </authorList>
    </citation>
    <scope>NUCLEOTIDE SEQUENCE [LARGE SCALE GENOMIC DNA]</scope>
    <source>
        <strain evidence="8">DSM 14371 / CIP 107618 / JCM 11309 / KCTC 3954 / HTE831</strain>
    </source>
</reference>
<evidence type="ECO:0000313" key="8">
    <source>
        <dbReference type="Proteomes" id="UP000000822"/>
    </source>
</evidence>
<dbReference type="RefSeq" id="WP_011066685.1">
    <property type="nucleotide sequence ID" value="NC_004193.1"/>
</dbReference>
<keyword evidence="2 5" id="KW-0378">Hydrolase</keyword>
<dbReference type="GO" id="GO:0005524">
    <property type="term" value="F:ATP binding"/>
    <property type="evidence" value="ECO:0007669"/>
    <property type="project" value="UniProtKB-UniRule"/>
</dbReference>
<dbReference type="eggNOG" id="COG3973">
    <property type="taxonomic scope" value="Bacteria"/>
</dbReference>
<dbReference type="InterPro" id="IPR014016">
    <property type="entry name" value="UvrD-like_ATP-bd"/>
</dbReference>
<dbReference type="AlphaFoldDB" id="Q8EP27"/>
<gene>
    <name evidence="7" type="ordered locus">OB2292</name>
</gene>
<protein>
    <submittedName>
        <fullName evidence="7">Hypothetical conserved protein</fullName>
    </submittedName>
</protein>
<evidence type="ECO:0000256" key="4">
    <source>
        <dbReference type="ARBA" id="ARBA00022840"/>
    </source>
</evidence>
<dbReference type="InterPro" id="IPR027785">
    <property type="entry name" value="UvrD-like_helicase_C"/>
</dbReference>
<keyword evidence="3 5" id="KW-0347">Helicase</keyword>
<dbReference type="NCBIfam" id="NF041464">
    <property type="entry name" value="HelD_BACSU"/>
    <property type="match status" value="1"/>
</dbReference>
<dbReference type="Pfam" id="PF13538">
    <property type="entry name" value="UvrD_C_2"/>
    <property type="match status" value="1"/>
</dbReference>
<feature type="domain" description="UvrD-like helicase ATP-binding" evidence="6">
    <location>
        <begin position="213"/>
        <end position="602"/>
    </location>
</feature>
<dbReference type="OrthoDB" id="9787585at2"/>
<dbReference type="PhylomeDB" id="Q8EP27"/>
<dbReference type="GO" id="GO:0005829">
    <property type="term" value="C:cytosol"/>
    <property type="evidence" value="ECO:0007669"/>
    <property type="project" value="TreeGrafter"/>
</dbReference>
<keyword evidence="1 5" id="KW-0547">Nucleotide-binding</keyword>
<dbReference type="GO" id="GO:0016787">
    <property type="term" value="F:hydrolase activity"/>
    <property type="evidence" value="ECO:0007669"/>
    <property type="project" value="UniProtKB-UniRule"/>
</dbReference>
<dbReference type="Gene3D" id="3.40.50.300">
    <property type="entry name" value="P-loop containing nucleotide triphosphate hydrolases"/>
    <property type="match status" value="3"/>
</dbReference>
<sequence>MSSSNNNEHIFEHQRLDRILQIIEDRENAITQQSSKIKQEVVEFRKNFWDDITINLEEMDDVIETQESIKQQSSVLAQKERHYGKNYQRLKQLQRLKSQPYFGRVDFKDATESDENQIYIGTSSLMDEEGSDFYIYDWRAPISSIYYDYAPGPVEYETEEEFVKGEMTLKRQFVIRQGKMKGIFDTAVTIVDELLQESLSQSANATMKSIVATIQQEQNRIIRHQGSKILVVQGAAGSGKTAAALQRIAYLLYHHRSSLQANQVLLLSPNDIFSSYISNVLPELGEEPVNQQTFYNFLIKGLESNLKVETPFEQMELLLIGEDKQQKENAVKFFTSIQFMKDIQSYLSFINKDGLQFRHIRFRNELLISKEEINTYFHELPKSMKLSNKIEKIQRWLLQKIKEIQVKEIAANWVQDQMELLKKEDYMEAYHEAEAEEEESSIQDEELILRKKIVYKAFAPLTKSIKQNRFVHTLRMYTKLFNQWAPLDRENEWKTYSKYVLCDLQQNKLPWEHAVAYRFFKGEIIGHDVDQPTRLIVIDEAQDYTPFQFAYLQHVYPYGRMTLLGDINQSIYSYASKDNPIQEQADSKDIERIVLTKSYRSTKPITDFTTYFAPSNEGISAFERHGTLPSVIQLPEESNYKNALLEMIETRKKEGHETIAVICKSMQECKKYKKLLDEDVEINLVRTNTKEYQHGVVFIPVYLAKGIEFDAVIIPDASETNYHTEKDRYLFYTACTRAMHDLTTVFMDKPSPFIKEIPKERYSFRTIFERN</sequence>
<dbReference type="GO" id="GO:0000725">
    <property type="term" value="P:recombinational repair"/>
    <property type="evidence" value="ECO:0007669"/>
    <property type="project" value="TreeGrafter"/>
</dbReference>
<evidence type="ECO:0000256" key="1">
    <source>
        <dbReference type="ARBA" id="ARBA00022741"/>
    </source>
</evidence>
<dbReference type="Proteomes" id="UP000000822">
    <property type="component" value="Chromosome"/>
</dbReference>
<dbReference type="Pfam" id="PF00580">
    <property type="entry name" value="UvrD-helicase"/>
    <property type="match status" value="1"/>
</dbReference>
<dbReference type="HOGENOM" id="CLU_010312_4_0_9"/>
<evidence type="ECO:0000259" key="6">
    <source>
        <dbReference type="PROSITE" id="PS51198"/>
    </source>
</evidence>
<evidence type="ECO:0000256" key="5">
    <source>
        <dbReference type="PROSITE-ProRule" id="PRU00560"/>
    </source>
</evidence>
<evidence type="ECO:0000313" key="7">
    <source>
        <dbReference type="EMBL" id="BAC14248.1"/>
    </source>
</evidence>
<name>Q8EP27_OCEIH</name>
<accession>Q8EP27</accession>
<dbReference type="PANTHER" id="PTHR11070">
    <property type="entry name" value="UVRD / RECB / PCRA DNA HELICASE FAMILY MEMBER"/>
    <property type="match status" value="1"/>
</dbReference>
<organism evidence="7 8">
    <name type="scientific">Oceanobacillus iheyensis (strain DSM 14371 / CIP 107618 / JCM 11309 / KCTC 3954 / HTE831)</name>
    <dbReference type="NCBI Taxonomy" id="221109"/>
    <lineage>
        <taxon>Bacteria</taxon>
        <taxon>Bacillati</taxon>
        <taxon>Bacillota</taxon>
        <taxon>Bacilli</taxon>
        <taxon>Bacillales</taxon>
        <taxon>Bacillaceae</taxon>
        <taxon>Oceanobacillus</taxon>
    </lineage>
</organism>